<dbReference type="Proteomes" id="UP000704341">
    <property type="component" value="Unassembled WGS sequence"/>
</dbReference>
<evidence type="ECO:0000259" key="2">
    <source>
        <dbReference type="SMART" id="SM00014"/>
    </source>
</evidence>
<keyword evidence="4" id="KW-1185">Reference proteome</keyword>
<protein>
    <submittedName>
        <fullName evidence="3">PAP2 family protein</fullName>
    </submittedName>
</protein>
<dbReference type="RefSeq" id="WP_153930629.1">
    <property type="nucleotide sequence ID" value="NZ_QORN01000059.1"/>
</dbReference>
<feature type="transmembrane region" description="Helical" evidence="1">
    <location>
        <begin position="7"/>
        <end position="25"/>
    </location>
</feature>
<dbReference type="CDD" id="cd03392">
    <property type="entry name" value="PAP2_like_2"/>
    <property type="match status" value="1"/>
</dbReference>
<feature type="transmembrane region" description="Helical" evidence="1">
    <location>
        <begin position="126"/>
        <end position="146"/>
    </location>
</feature>
<comment type="caution">
    <text evidence="3">The sequence shown here is derived from an EMBL/GenBank/DDBJ whole genome shotgun (WGS) entry which is preliminary data.</text>
</comment>
<dbReference type="Gene3D" id="1.20.144.10">
    <property type="entry name" value="Phosphatidic acid phosphatase type 2/haloperoxidase"/>
    <property type="match status" value="1"/>
</dbReference>
<proteinExistence type="predicted"/>
<feature type="transmembrane region" description="Helical" evidence="1">
    <location>
        <begin position="56"/>
        <end position="77"/>
    </location>
</feature>
<dbReference type="SUPFAM" id="SSF48317">
    <property type="entry name" value="Acid phosphatase/Vanadium-dependent haloperoxidase"/>
    <property type="match status" value="1"/>
</dbReference>
<evidence type="ECO:0000313" key="4">
    <source>
        <dbReference type="Proteomes" id="UP000704341"/>
    </source>
</evidence>
<reference evidence="3 4" key="1">
    <citation type="submission" date="2018-07" db="EMBL/GenBank/DDBJ databases">
        <title>Phylogenomic Insights into understanding Host Adaptation of Lactobacillus reuteri by a novel species, Lactobacillus spp. M31.</title>
        <authorList>
            <person name="Sharma S."/>
            <person name="Patil P."/>
            <person name="Korpole S."/>
            <person name="Patil P.B."/>
        </authorList>
    </citation>
    <scope>NUCLEOTIDE SEQUENCE [LARGE SCALE GENOMIC DNA]</scope>
    <source>
        <strain evidence="3 4">M31</strain>
    </source>
</reference>
<accession>A0ABR8PA13</accession>
<dbReference type="InterPro" id="IPR000326">
    <property type="entry name" value="PAP2/HPO"/>
</dbReference>
<dbReference type="PANTHER" id="PTHR14969:SF13">
    <property type="entry name" value="AT30094P"/>
    <property type="match status" value="1"/>
</dbReference>
<keyword evidence="1" id="KW-0472">Membrane</keyword>
<dbReference type="InterPro" id="IPR036938">
    <property type="entry name" value="PAP2/HPO_sf"/>
</dbReference>
<dbReference type="EMBL" id="QORN01000059">
    <property type="protein sequence ID" value="MBD5807524.1"/>
    <property type="molecule type" value="Genomic_DNA"/>
</dbReference>
<feature type="transmembrane region" description="Helical" evidence="1">
    <location>
        <begin position="86"/>
        <end position="106"/>
    </location>
</feature>
<gene>
    <name evidence="3" type="ORF">DTK66_10630</name>
</gene>
<name>A0ABR8PA13_9LACO</name>
<keyword evidence="1" id="KW-1133">Transmembrane helix</keyword>
<feature type="transmembrane region" description="Helical" evidence="1">
    <location>
        <begin position="177"/>
        <end position="194"/>
    </location>
</feature>
<evidence type="ECO:0000313" key="3">
    <source>
        <dbReference type="EMBL" id="MBD5807524.1"/>
    </source>
</evidence>
<evidence type="ECO:0000256" key="1">
    <source>
        <dbReference type="SAM" id="Phobius"/>
    </source>
</evidence>
<dbReference type="SMART" id="SM00014">
    <property type="entry name" value="acidPPc"/>
    <property type="match status" value="1"/>
</dbReference>
<feature type="transmembrane region" description="Helical" evidence="1">
    <location>
        <begin position="153"/>
        <end position="171"/>
    </location>
</feature>
<feature type="domain" description="Phosphatidic acid phosphatase type 2/haloperoxidase" evidence="2">
    <location>
        <begin position="88"/>
        <end position="196"/>
    </location>
</feature>
<dbReference type="Pfam" id="PF01569">
    <property type="entry name" value="PAP2"/>
    <property type="match status" value="1"/>
</dbReference>
<organism evidence="3 4">
    <name type="scientific">Limosilactobacillus walteri</name>
    <dbReference type="NCBI Taxonomy" id="2268022"/>
    <lineage>
        <taxon>Bacteria</taxon>
        <taxon>Bacillati</taxon>
        <taxon>Bacillota</taxon>
        <taxon>Bacilli</taxon>
        <taxon>Lactobacillales</taxon>
        <taxon>Lactobacillaceae</taxon>
        <taxon>Limosilactobacillus</taxon>
    </lineage>
</organism>
<sequence length="217" mass="25459">MHNRLRVNIGLICWFLFSIILVNIIEKTQLISLIDNWGFACTQPVTQLKTIILTEITFLGDPVTVGIVTIGLMLFLWRRKQPTDSVWYGMLQFLGYCLVILVKYSVVRLRPTHRLISVSGYSFPSGHTFSTVIFVFTILALTIPRLSKHWQKILYIFLGMLWILLIMYSRVYLRAHFTTDVMGGFLLALGWWLLMNTQRKRFFNWLIKPVRKNRSVR</sequence>
<keyword evidence="1" id="KW-0812">Transmembrane</keyword>
<dbReference type="PANTHER" id="PTHR14969">
    <property type="entry name" value="SPHINGOSINE-1-PHOSPHATE PHOSPHOHYDROLASE"/>
    <property type="match status" value="1"/>
</dbReference>